<organism evidence="1 2">
    <name type="scientific">Vibrio variabilis</name>
    <dbReference type="NCBI Taxonomy" id="990271"/>
    <lineage>
        <taxon>Bacteria</taxon>
        <taxon>Pseudomonadati</taxon>
        <taxon>Pseudomonadota</taxon>
        <taxon>Gammaproteobacteria</taxon>
        <taxon>Vibrionales</taxon>
        <taxon>Vibrionaceae</taxon>
        <taxon>Vibrio</taxon>
    </lineage>
</organism>
<evidence type="ECO:0008006" key="3">
    <source>
        <dbReference type="Google" id="ProtNLM"/>
    </source>
</evidence>
<accession>A0ABQ0JRX8</accession>
<gene>
    <name evidence="1" type="ORF">JCM19239_1836</name>
</gene>
<keyword evidence="2" id="KW-1185">Reference proteome</keyword>
<sequence>MKRLGHWFEWICWLQYIECTKRTAIRNYVQMFNVKEVTSFLSKQKSLEEFASIVNHKIVVDLQDVSRPSTKAYITTRDMTRMLDDKISTAGMRLYLYLYENSNASRIPQVKEMCEALGLSRSVVSAAKKLLIDKGYMYEDKLTRGAHKSHIVFLGRGVVGWARSKVAIRELMERSDNPYTNEQLTKLAHKRFNEEFEVLLLSTQAMSIYNSEALRQEALQDAGQKARSAEAQLAIKAA</sequence>
<reference evidence="2" key="2">
    <citation type="submission" date="2014-09" db="EMBL/GenBank/DDBJ databases">
        <authorList>
            <consortium name="NBRP consortium"/>
            <person name="Sawabe T."/>
            <person name="Meirelles P."/>
            <person name="Nakanishi M."/>
            <person name="Sayaka M."/>
            <person name="Hattori M."/>
            <person name="Ohkuma M."/>
        </authorList>
    </citation>
    <scope>NUCLEOTIDE SEQUENCE [LARGE SCALE GENOMIC DNA]</scope>
    <source>
        <strain evidence="2">JCM 19239</strain>
    </source>
</reference>
<dbReference type="EMBL" id="BBMS01000196">
    <property type="protein sequence ID" value="GAL31514.1"/>
    <property type="molecule type" value="Genomic_DNA"/>
</dbReference>
<proteinExistence type="predicted"/>
<name>A0ABQ0JRX8_9VIBR</name>
<comment type="caution">
    <text evidence="1">The sequence shown here is derived from an EMBL/GenBank/DDBJ whole genome shotgun (WGS) entry which is preliminary data.</text>
</comment>
<protein>
    <recommendedName>
        <fullName evidence="3">MarR family transcriptional regulator</fullName>
    </recommendedName>
</protein>
<dbReference type="Proteomes" id="UP000029223">
    <property type="component" value="Unassembled WGS sequence"/>
</dbReference>
<evidence type="ECO:0000313" key="1">
    <source>
        <dbReference type="EMBL" id="GAL31514.1"/>
    </source>
</evidence>
<reference evidence="2" key="1">
    <citation type="submission" date="2014-09" db="EMBL/GenBank/DDBJ databases">
        <title>Vibrio variabilis JCM 19239. (C206) whole genome shotgun sequence.</title>
        <authorList>
            <person name="Sawabe T."/>
            <person name="Meirelles P."/>
            <person name="Nakanishi M."/>
            <person name="Sayaka M."/>
            <person name="Hattori M."/>
            <person name="Ohkuma M."/>
        </authorList>
    </citation>
    <scope>NUCLEOTIDE SEQUENCE [LARGE SCALE GENOMIC DNA]</scope>
    <source>
        <strain evidence="2">JCM 19239</strain>
    </source>
</reference>
<evidence type="ECO:0000313" key="2">
    <source>
        <dbReference type="Proteomes" id="UP000029223"/>
    </source>
</evidence>